<dbReference type="AlphaFoldDB" id="A0A0E9R309"/>
<protein>
    <submittedName>
        <fullName evidence="1">Uncharacterized protein</fullName>
    </submittedName>
</protein>
<reference evidence="1" key="2">
    <citation type="journal article" date="2015" name="Fish Shellfish Immunol.">
        <title>Early steps in the European eel (Anguilla anguilla)-Vibrio vulnificus interaction in the gills: Role of the RtxA13 toxin.</title>
        <authorList>
            <person name="Callol A."/>
            <person name="Pajuelo D."/>
            <person name="Ebbesson L."/>
            <person name="Teles M."/>
            <person name="MacKenzie S."/>
            <person name="Amaro C."/>
        </authorList>
    </citation>
    <scope>NUCLEOTIDE SEQUENCE</scope>
</reference>
<reference evidence="1" key="1">
    <citation type="submission" date="2014-11" db="EMBL/GenBank/DDBJ databases">
        <authorList>
            <person name="Amaro Gonzalez C."/>
        </authorList>
    </citation>
    <scope>NUCLEOTIDE SEQUENCE</scope>
</reference>
<proteinExistence type="predicted"/>
<accession>A0A0E9R309</accession>
<organism evidence="1">
    <name type="scientific">Anguilla anguilla</name>
    <name type="common">European freshwater eel</name>
    <name type="synonym">Muraena anguilla</name>
    <dbReference type="NCBI Taxonomy" id="7936"/>
    <lineage>
        <taxon>Eukaryota</taxon>
        <taxon>Metazoa</taxon>
        <taxon>Chordata</taxon>
        <taxon>Craniata</taxon>
        <taxon>Vertebrata</taxon>
        <taxon>Euteleostomi</taxon>
        <taxon>Actinopterygii</taxon>
        <taxon>Neopterygii</taxon>
        <taxon>Teleostei</taxon>
        <taxon>Anguilliformes</taxon>
        <taxon>Anguillidae</taxon>
        <taxon>Anguilla</taxon>
    </lineage>
</organism>
<sequence length="41" mass="4914">MDFSIIAQYQSSDILYMHCKIILQKYVMLKYVPCRGCIHFL</sequence>
<dbReference type="EMBL" id="GBXM01085026">
    <property type="protein sequence ID" value="JAH23551.1"/>
    <property type="molecule type" value="Transcribed_RNA"/>
</dbReference>
<name>A0A0E9R309_ANGAN</name>
<evidence type="ECO:0000313" key="1">
    <source>
        <dbReference type="EMBL" id="JAH23551.1"/>
    </source>
</evidence>